<feature type="chain" id="PRO_5013283631" evidence="1">
    <location>
        <begin position="22"/>
        <end position="793"/>
    </location>
</feature>
<dbReference type="InterPro" id="IPR048954">
    <property type="entry name" value="PorZ_N"/>
</dbReference>
<dbReference type="SUPFAM" id="SSF101908">
    <property type="entry name" value="Putative isomerase YbhE"/>
    <property type="match status" value="1"/>
</dbReference>
<dbReference type="SUPFAM" id="SSF101898">
    <property type="entry name" value="NHL repeat"/>
    <property type="match status" value="1"/>
</dbReference>
<evidence type="ECO:0000259" key="2">
    <source>
        <dbReference type="Pfam" id="PF21544"/>
    </source>
</evidence>
<keyword evidence="4" id="KW-1185">Reference proteome</keyword>
<proteinExistence type="predicted"/>
<evidence type="ECO:0000313" key="4">
    <source>
        <dbReference type="Proteomes" id="UP000216840"/>
    </source>
</evidence>
<reference evidence="3 4" key="1">
    <citation type="submission" date="2017-05" db="EMBL/GenBank/DDBJ databases">
        <title>The draft genome sequence of Idiomarina salinarum WNB302.</title>
        <authorList>
            <person name="Sun Y."/>
            <person name="Chen B."/>
            <person name="Du Z."/>
        </authorList>
    </citation>
    <scope>NUCLEOTIDE SEQUENCE [LARGE SCALE GENOMIC DNA]</scope>
    <source>
        <strain evidence="3 4">WNB302</strain>
    </source>
</reference>
<dbReference type="Gene3D" id="2.130.10.10">
    <property type="entry name" value="YVTN repeat-like/Quinoprotein amine dehydrogenase"/>
    <property type="match status" value="3"/>
</dbReference>
<sequence>MKFFSVAFLLFFGVITHFSYAQNFSALWQAHYSYNDIIDVAEGSTKIYAAAQNAIFQYDPSSDELKTITTVQGLSGEQITTIYFSETYQYLLIGYETGLIELYSDSEETVLSIVDILEKENIAPVNKRINHFFENEGLIYISTGFGVSVYNLEALEFGDTFFLGNGGAQITVNQVSIVNNDIYAACSDNNGLKRADLNNPNLIDFAQWQTLIPGNFVTTNTFNNKVYAVRANRNLFEIEGVTFNLLFDLNALPVDSEINDDNLIYASDNGIYIYDTNLQLENTLTPNNNFDTVFTSATILNGITYIGTREFGVLSNINSDIDYFEIRPNGPLFNEVFSVNAETGVVWATFGDYTESFDPSPLRSRGLSYYRNEDWFTIPFDSLLGARNLNTISINPFIENQVFISSFQDGILELNNFEPTVLLDNTNSGLESLVLPSNPALISIRVSASTFDRNGVLWSTTSRAPNPLKSYDPITGNWQGYDFSNIYENPLLGEFGFYDIAIDNNGTKWIGGYSNGLYAFNETIANNPLRTLSTEEQNVPFPRITALEIDNRNQLWVGTFTGLRVLFNTAGFYDNPNPRLNTIVILEDGIPQELLAGQTISDIEVDGSNNKWVGTVDSGVFYFSPDGQNTIFHFTRDNSPLPSNRILDISINPQNGLVYIATTRGMLSFRAGGSEPDENLENAYVYPNPVRPEYNILGSNDLSDITKGIKISGLTDRVNIKITDIEGNLVAEAQSNVNLRSSGANYNFAIDGGTAIWNGRNLGNNIVRSGVYLVMISDLESFETKVLKVLIIR</sequence>
<keyword evidence="1" id="KW-0732">Signal</keyword>
<organism evidence="3 4">
    <name type="scientific">Winogradskyella aurantia</name>
    <dbReference type="NCBI Taxonomy" id="1915063"/>
    <lineage>
        <taxon>Bacteria</taxon>
        <taxon>Pseudomonadati</taxon>
        <taxon>Bacteroidota</taxon>
        <taxon>Flavobacteriia</taxon>
        <taxon>Flavobacteriales</taxon>
        <taxon>Flavobacteriaceae</taxon>
        <taxon>Winogradskyella</taxon>
    </lineage>
</organism>
<dbReference type="EMBL" id="NGJN01000001">
    <property type="protein sequence ID" value="OZV70693.1"/>
    <property type="molecule type" value="Genomic_DNA"/>
</dbReference>
<protein>
    <submittedName>
        <fullName evidence="3">ABC transporter substrate-binding protein</fullName>
    </submittedName>
</protein>
<feature type="signal peptide" evidence="1">
    <location>
        <begin position="1"/>
        <end position="21"/>
    </location>
</feature>
<dbReference type="Pfam" id="PF21544">
    <property type="entry name" value="PorZ_N_b_propeller"/>
    <property type="match status" value="1"/>
</dbReference>
<evidence type="ECO:0000313" key="3">
    <source>
        <dbReference type="EMBL" id="OZV70693.1"/>
    </source>
</evidence>
<accession>A0A265UZF9</accession>
<dbReference type="OrthoDB" id="9807410at2"/>
<dbReference type="RefSeq" id="WP_094966768.1">
    <property type="nucleotide sequence ID" value="NZ_NGJN01000001.1"/>
</dbReference>
<name>A0A265UZF9_9FLAO</name>
<comment type="caution">
    <text evidence="3">The sequence shown here is derived from an EMBL/GenBank/DDBJ whole genome shotgun (WGS) entry which is preliminary data.</text>
</comment>
<gene>
    <name evidence="3" type="ORF">CA834_00845</name>
</gene>
<evidence type="ECO:0000256" key="1">
    <source>
        <dbReference type="SAM" id="SignalP"/>
    </source>
</evidence>
<dbReference type="Gene3D" id="2.60.40.4070">
    <property type="match status" value="1"/>
</dbReference>
<feature type="domain" description="PorZ N-terminal beta-propeller" evidence="2">
    <location>
        <begin position="47"/>
        <end position="209"/>
    </location>
</feature>
<dbReference type="AlphaFoldDB" id="A0A265UZF9"/>
<dbReference type="Proteomes" id="UP000216840">
    <property type="component" value="Unassembled WGS sequence"/>
</dbReference>
<dbReference type="InterPro" id="IPR015943">
    <property type="entry name" value="WD40/YVTN_repeat-like_dom_sf"/>
</dbReference>